<protein>
    <submittedName>
        <fullName evidence="2">ISL3 family transposase</fullName>
    </submittedName>
</protein>
<dbReference type="InterPro" id="IPR002560">
    <property type="entry name" value="Transposase_DDE"/>
</dbReference>
<dbReference type="NCBIfam" id="NF033550">
    <property type="entry name" value="transpos_ISL3"/>
    <property type="match status" value="1"/>
</dbReference>
<dbReference type="PANTHER" id="PTHR33498:SF1">
    <property type="entry name" value="TRANSPOSASE FOR INSERTION SEQUENCE ELEMENT IS1557"/>
    <property type="match status" value="1"/>
</dbReference>
<evidence type="ECO:0000313" key="3">
    <source>
        <dbReference type="Proteomes" id="UP000633365"/>
    </source>
</evidence>
<name>A0A934WUJ4_9FIRM</name>
<evidence type="ECO:0000259" key="1">
    <source>
        <dbReference type="Pfam" id="PF01610"/>
    </source>
</evidence>
<dbReference type="EMBL" id="JAEQMG010000189">
    <property type="protein sequence ID" value="MBK6090244.1"/>
    <property type="molecule type" value="Genomic_DNA"/>
</dbReference>
<dbReference type="Proteomes" id="UP000633365">
    <property type="component" value="Unassembled WGS sequence"/>
</dbReference>
<reference evidence="2" key="1">
    <citation type="submission" date="2021-01" db="EMBL/GenBank/DDBJ databases">
        <title>Genome public.</title>
        <authorList>
            <person name="Liu C."/>
            <person name="Sun Q."/>
        </authorList>
    </citation>
    <scope>NUCLEOTIDE SEQUENCE</scope>
    <source>
        <strain evidence="2">M6</strain>
    </source>
</reference>
<evidence type="ECO:0000313" key="2">
    <source>
        <dbReference type="EMBL" id="MBK6090244.1"/>
    </source>
</evidence>
<sequence length="496" mass="57142">MMSTTSATISKRNPLHGKLGDKGKRILKKSIGSSIIEFARNKDGEKQHMLYLEDIKISFKCQGYEAIKYDMSPHKDQAVLMVKSAQRSKDKVCPRCGKKVYIYDSFGIHLRDMPLCIDVPLTLFCTGNRYRCTVCGESFTEEVPFKYPGTRITYRAANWIKGFLQQKVSIKAIQELTGIHWDTIRKVQREIMDKAIWERENALKKEGYKPRILAVDEFAIHKGHRYATCVMDLEQGDVLWVGTGRAIKDFEKFFEDMPSDTLSSVIAVAMDMNASYNKLVTQHLPNAQIVYDRFHMQSQYGRDVLGVVRLDEARKHKAKSKEILTDINTDTDKETKQSIKEKAKAEKREYSKLKKLRWTLLTNGSKLTDDQSEHLQSILQDHQNLAVCYSMKEEMCRLYKLQNYQQALDGWTKWFEAAKESAIPALVKFASQKECRIPGLAAHAEFQISTGKLEGFNNKIKVAKRIGYGYRDEDYFFTLIRYLSIPSIRNPSPNFP</sequence>
<keyword evidence="3" id="KW-1185">Reference proteome</keyword>
<dbReference type="InterPro" id="IPR047951">
    <property type="entry name" value="Transpos_ISL3"/>
</dbReference>
<feature type="domain" description="Transposase IS204/IS1001/IS1096/IS1165 DDE" evidence="1">
    <location>
        <begin position="213"/>
        <end position="479"/>
    </location>
</feature>
<organism evidence="2 3">
    <name type="scientific">Ruminococcus difficilis</name>
    <dbReference type="NCBI Taxonomy" id="2763069"/>
    <lineage>
        <taxon>Bacteria</taxon>
        <taxon>Bacillati</taxon>
        <taxon>Bacillota</taxon>
        <taxon>Clostridia</taxon>
        <taxon>Eubacteriales</taxon>
        <taxon>Oscillospiraceae</taxon>
        <taxon>Ruminococcus</taxon>
    </lineage>
</organism>
<comment type="caution">
    <text evidence="2">The sequence shown here is derived from an EMBL/GenBank/DDBJ whole genome shotgun (WGS) entry which is preliminary data.</text>
</comment>
<proteinExistence type="predicted"/>
<dbReference type="Pfam" id="PF01610">
    <property type="entry name" value="DDE_Tnp_ISL3"/>
    <property type="match status" value="1"/>
</dbReference>
<accession>A0A934WUJ4</accession>
<dbReference type="AlphaFoldDB" id="A0A934WUJ4"/>
<gene>
    <name evidence="2" type="ORF">JKK62_16615</name>
</gene>
<dbReference type="PANTHER" id="PTHR33498">
    <property type="entry name" value="TRANSPOSASE FOR INSERTION SEQUENCE ELEMENT IS1557"/>
    <property type="match status" value="1"/>
</dbReference>